<reference evidence="6 7" key="1">
    <citation type="submission" date="2019-06" db="EMBL/GenBank/DDBJ databases">
        <title>Draft genomes of female and male turbot (Scophthalmus maximus).</title>
        <authorList>
            <person name="Xu H."/>
            <person name="Xu X.-W."/>
            <person name="Shao C."/>
            <person name="Chen S."/>
        </authorList>
    </citation>
    <scope>NUCLEOTIDE SEQUENCE [LARGE SCALE GENOMIC DNA]</scope>
    <source>
        <strain evidence="6">Ysfricsl-2016a</strain>
        <tissue evidence="6">Blood</tissue>
    </source>
</reference>
<evidence type="ECO:0000313" key="7">
    <source>
        <dbReference type="Proteomes" id="UP000438429"/>
    </source>
</evidence>
<organism evidence="6 7">
    <name type="scientific">Scophthalmus maximus</name>
    <name type="common">Turbot</name>
    <name type="synonym">Psetta maxima</name>
    <dbReference type="NCBI Taxonomy" id="52904"/>
    <lineage>
        <taxon>Eukaryota</taxon>
        <taxon>Metazoa</taxon>
        <taxon>Chordata</taxon>
        <taxon>Craniata</taxon>
        <taxon>Vertebrata</taxon>
        <taxon>Euteleostomi</taxon>
        <taxon>Actinopterygii</taxon>
        <taxon>Neopterygii</taxon>
        <taxon>Teleostei</taxon>
        <taxon>Neoteleostei</taxon>
        <taxon>Acanthomorphata</taxon>
        <taxon>Carangaria</taxon>
        <taxon>Pleuronectiformes</taxon>
        <taxon>Pleuronectoidei</taxon>
        <taxon>Scophthalmidae</taxon>
        <taxon>Scophthalmus</taxon>
    </lineage>
</organism>
<name>A0A6A4SJL9_SCOMX</name>
<dbReference type="InterPro" id="IPR015526">
    <property type="entry name" value="Frizzled/SFRP"/>
</dbReference>
<feature type="domain" description="FZ" evidence="5">
    <location>
        <begin position="261"/>
        <end position="375"/>
    </location>
</feature>
<dbReference type="EMBL" id="VEVO01000014">
    <property type="protein sequence ID" value="KAF0032050.1"/>
    <property type="molecule type" value="Genomic_DNA"/>
</dbReference>
<dbReference type="PANTHER" id="PTHR11309">
    <property type="entry name" value="FRIZZLED"/>
    <property type="match status" value="1"/>
</dbReference>
<dbReference type="SMART" id="SM00063">
    <property type="entry name" value="FRI"/>
    <property type="match status" value="3"/>
</dbReference>
<feature type="domain" description="FZ" evidence="5">
    <location>
        <begin position="22"/>
        <end position="131"/>
    </location>
</feature>
<feature type="disulfide bond" evidence="3">
    <location>
        <begin position="266"/>
        <end position="327"/>
    </location>
</feature>
<dbReference type="Gene3D" id="1.10.238.10">
    <property type="entry name" value="EF-hand"/>
    <property type="match status" value="1"/>
</dbReference>
<proteinExistence type="predicted"/>
<feature type="disulfide bond" evidence="3">
    <location>
        <begin position="274"/>
        <end position="320"/>
    </location>
</feature>
<feature type="signal peptide" evidence="4">
    <location>
        <begin position="1"/>
        <end position="19"/>
    </location>
</feature>
<dbReference type="SUPFAM" id="SSF63501">
    <property type="entry name" value="Frizzled cysteine-rich domain"/>
    <property type="match status" value="3"/>
</dbReference>
<keyword evidence="1" id="KW-0217">Developmental protein</keyword>
<dbReference type="PROSITE" id="PS50038">
    <property type="entry name" value="FZ"/>
    <property type="match status" value="3"/>
</dbReference>
<feature type="domain" description="FZ" evidence="5">
    <location>
        <begin position="139"/>
        <end position="253"/>
    </location>
</feature>
<feature type="disulfide bond" evidence="3">
    <location>
        <begin position="340"/>
        <end position="364"/>
    </location>
</feature>
<evidence type="ECO:0000256" key="4">
    <source>
        <dbReference type="SAM" id="SignalP"/>
    </source>
</evidence>
<feature type="disulfide bond" evidence="3">
    <location>
        <begin position="152"/>
        <end position="198"/>
    </location>
</feature>
<dbReference type="CDD" id="cd07066">
    <property type="entry name" value="CRD_FZ"/>
    <property type="match status" value="1"/>
</dbReference>
<evidence type="ECO:0000313" key="6">
    <source>
        <dbReference type="EMBL" id="KAF0032050.1"/>
    </source>
</evidence>
<comment type="caution">
    <text evidence="6">The sequence shown here is derived from an EMBL/GenBank/DDBJ whole genome shotgun (WGS) entry which is preliminary data.</text>
</comment>
<comment type="caution">
    <text evidence="3">Lacks conserved residue(s) required for the propagation of feature annotation.</text>
</comment>
<dbReference type="Gene3D" id="1.10.2000.10">
    <property type="entry name" value="Frizzled cysteine-rich domain"/>
    <property type="match status" value="3"/>
</dbReference>
<evidence type="ECO:0000256" key="1">
    <source>
        <dbReference type="ARBA" id="ARBA00022473"/>
    </source>
</evidence>
<dbReference type="AlphaFoldDB" id="A0A6A4SJL9"/>
<keyword evidence="2 3" id="KW-1015">Disulfide bond</keyword>
<dbReference type="Pfam" id="PF01392">
    <property type="entry name" value="Fz"/>
    <property type="match status" value="3"/>
</dbReference>
<dbReference type="GO" id="GO:0042813">
    <property type="term" value="F:Wnt receptor activity"/>
    <property type="evidence" value="ECO:0007669"/>
    <property type="project" value="TreeGrafter"/>
</dbReference>
<dbReference type="SUPFAM" id="SSF47473">
    <property type="entry name" value="EF-hand"/>
    <property type="match status" value="1"/>
</dbReference>
<protein>
    <recommendedName>
        <fullName evidence="5">FZ domain-containing protein</fullName>
    </recommendedName>
</protein>
<feature type="disulfide bond" evidence="3">
    <location>
        <begin position="65"/>
        <end position="103"/>
    </location>
</feature>
<feature type="disulfide bond" evidence="3">
    <location>
        <begin position="96"/>
        <end position="120"/>
    </location>
</feature>
<gene>
    <name evidence="6" type="ORF">F2P81_016605</name>
</gene>
<dbReference type="InterPro" id="IPR011992">
    <property type="entry name" value="EF-hand-dom_pair"/>
</dbReference>
<feature type="chain" id="PRO_5025688995" description="FZ domain-containing protein" evidence="4">
    <location>
        <begin position="20"/>
        <end position="531"/>
    </location>
</feature>
<dbReference type="GO" id="GO:0017147">
    <property type="term" value="F:Wnt-protein binding"/>
    <property type="evidence" value="ECO:0007669"/>
    <property type="project" value="TreeGrafter"/>
</dbReference>
<evidence type="ECO:0000259" key="5">
    <source>
        <dbReference type="PROSITE" id="PS50038"/>
    </source>
</evidence>
<evidence type="ECO:0000256" key="3">
    <source>
        <dbReference type="PROSITE-ProRule" id="PRU00090"/>
    </source>
</evidence>
<dbReference type="Proteomes" id="UP000438429">
    <property type="component" value="Unassembled WGS sequence"/>
</dbReference>
<dbReference type="GO" id="GO:0005886">
    <property type="term" value="C:plasma membrane"/>
    <property type="evidence" value="ECO:0007669"/>
    <property type="project" value="TreeGrafter"/>
</dbReference>
<accession>A0A6A4SJL9</accession>
<dbReference type="GO" id="GO:0035567">
    <property type="term" value="P:non-canonical Wnt signaling pathway"/>
    <property type="evidence" value="ECO:0007669"/>
    <property type="project" value="TreeGrafter"/>
</dbReference>
<dbReference type="GO" id="GO:0060070">
    <property type="term" value="P:canonical Wnt signaling pathway"/>
    <property type="evidence" value="ECO:0007669"/>
    <property type="project" value="TreeGrafter"/>
</dbReference>
<feature type="disulfide bond" evidence="3">
    <location>
        <begin position="144"/>
        <end position="205"/>
    </location>
</feature>
<sequence length="531" mass="59168">MYFVFVVLGLLLSPQRAQSVRDKRATCKPVTASFCQGVGYTTTHQPTGASGYSLQQIGQIVETACSPAVATVMCRVVVPECSSEDDSRLKPCRALCEKVKTDCESALRAKRLSWPPRLRCEALPQSNCVQGQETIVAPTSPATCQTINIPLCSGLLYTETVMPNLLGHRTQEEAGQEVHQFYPLVKVDCSPQLKPFLCSVYTPDCVAGKPRPPCRTLCEQARSGCESLMNKFGFVWPEALRCEAFSTESCLHGQDSIVTQTSVATCQTISVPLCKDLPYTETAMPNVLGHKTQEEVGLDINVFYPLVKVECSAHLKPFLCSVYTPECAAGNVRRPCRTLCEQARSGCESVMNKFGLKWPEVLSCEAFTTESCEHEDSRTEHVQADKTRDLDVVEFFKLEHYVAVIRREYVESYERTNPSSVTQTQMKRALAVREFSLDDETFRSLWLEFGSRGGINYDEYVALVTKLQILKGGPATTFECVVHFEYEASFHVKNMNSVPDRFKAHLLSLPCDCQVASFSFKQLAEHQAEPV</sequence>
<feature type="disulfide bond" evidence="3">
    <location>
        <begin position="218"/>
        <end position="242"/>
    </location>
</feature>
<evidence type="ECO:0000256" key="2">
    <source>
        <dbReference type="ARBA" id="ARBA00023157"/>
    </source>
</evidence>
<dbReference type="InterPro" id="IPR036790">
    <property type="entry name" value="Frizzled_dom_sf"/>
</dbReference>
<keyword evidence="4" id="KW-0732">Signal</keyword>
<dbReference type="InterPro" id="IPR020067">
    <property type="entry name" value="Frizzled_dom"/>
</dbReference>